<feature type="region of interest" description="Disordered" evidence="1">
    <location>
        <begin position="362"/>
        <end position="409"/>
    </location>
</feature>
<feature type="region of interest" description="Disordered" evidence="1">
    <location>
        <begin position="1"/>
        <end position="45"/>
    </location>
</feature>
<name>A0A0K6FQM7_9AGAM</name>
<dbReference type="AlphaFoldDB" id="A0A0K6FQM7"/>
<gene>
    <name evidence="3" type="ORF">RSOLAG22IIIB_07947</name>
</gene>
<feature type="region of interest" description="Disordered" evidence="1">
    <location>
        <begin position="899"/>
        <end position="924"/>
    </location>
</feature>
<evidence type="ECO:0000259" key="2">
    <source>
        <dbReference type="Pfam" id="PF20231"/>
    </source>
</evidence>
<reference evidence="3 4" key="1">
    <citation type="submission" date="2015-07" db="EMBL/GenBank/DDBJ databases">
        <authorList>
            <person name="Noorani M."/>
        </authorList>
    </citation>
    <scope>NUCLEOTIDE SEQUENCE [LARGE SCALE GENOMIC DNA]</scope>
    <source>
        <strain evidence="3">BBA 69670</strain>
    </source>
</reference>
<feature type="compositionally biased region" description="Acidic residues" evidence="1">
    <location>
        <begin position="1"/>
        <end position="32"/>
    </location>
</feature>
<dbReference type="InterPro" id="IPR046496">
    <property type="entry name" value="DUF6589"/>
</dbReference>
<feature type="compositionally biased region" description="Polar residues" evidence="1">
    <location>
        <begin position="364"/>
        <end position="384"/>
    </location>
</feature>
<feature type="domain" description="DUF6589" evidence="2">
    <location>
        <begin position="408"/>
        <end position="821"/>
    </location>
</feature>
<organism evidence="3 4">
    <name type="scientific">Rhizoctonia solani</name>
    <dbReference type="NCBI Taxonomy" id="456999"/>
    <lineage>
        <taxon>Eukaryota</taxon>
        <taxon>Fungi</taxon>
        <taxon>Dikarya</taxon>
        <taxon>Basidiomycota</taxon>
        <taxon>Agaricomycotina</taxon>
        <taxon>Agaricomycetes</taxon>
        <taxon>Cantharellales</taxon>
        <taxon>Ceratobasidiaceae</taxon>
        <taxon>Rhizoctonia</taxon>
    </lineage>
</organism>
<proteinExistence type="predicted"/>
<protein>
    <submittedName>
        <fullName evidence="3">Callose synthase 2</fullName>
    </submittedName>
</protein>
<accession>A0A0K6FQM7</accession>
<keyword evidence="4" id="KW-1185">Reference proteome</keyword>
<feature type="compositionally biased region" description="Basic and acidic residues" evidence="1">
    <location>
        <begin position="33"/>
        <end position="45"/>
    </location>
</feature>
<evidence type="ECO:0000256" key="1">
    <source>
        <dbReference type="SAM" id="MobiDB-lite"/>
    </source>
</evidence>
<dbReference type="EMBL" id="CYGV01000447">
    <property type="protein sequence ID" value="CUA68570.1"/>
    <property type="molecule type" value="Genomic_DNA"/>
</dbReference>
<evidence type="ECO:0000313" key="4">
    <source>
        <dbReference type="Proteomes" id="UP000044841"/>
    </source>
</evidence>
<sequence length="924" mass="105529">MSDIDETTSDIDYEYTDDDITDIDWDLEPESDEPPHNPEPEATTHHREEYEAVLAVVDCMNQHGLKLDTFVYALCYGNPLCTAESDAKDAKRPLKNARRELMKSPLLPKILNNLHTPPHYTGTRPKAASEALDRWAWSHVVRLSRAELDQLAASERKEELEAESETERLTDFEGLRFSNLVEKTTQFTPNLVRFLTAVGETKPNARNRRREDPDMSLGSVQPSFAAVMSVHSLAFQMAPRCNLLQKQLSLYFRSKHAPKSLFALFNECGYITSYSWSSKAIKSLSKAQTEKMKKAILEHASFWSYDNLRLSEPIKAQRGDRHTTTDNGTAMTVIQLPDAVKEIFMKTIEEPALNMANNPEALVDTNSEPTEAGSNESPTSTQDEIQVDSPPTAEHGNPPIASPTTESPHVTWDDFADFDRYIRIARYNKFLILEILFDTVPGLSDLEIRTSEKLSAPPPVHIMPSGKEHRTRYFMLGTVPIDESSVGGNLQAIEEILRQTGMDSEEIQKLLGSGLRYIPIVGDQMTTSRIRTVRNLRVRDSNGYERLTWAIVVPGWFHILLNLGMSTFDSHRGGDKTNSFIRDVTLLGRTGLTMNMRQKRPNFFTNDEFLRHKLFALIRSLWMSYSTTDTVEKLVEWVKASPEDTLSEVAQRILDERISSEALNTLSCEPAEDEVLRNTILQTRDLLQYYSVRRAIQTGNVGWLEDLIPNLIIYFKGRENFNYAQELAEYMQWMRYDAPPGMSDAVRDHVWLVNTSGRKDGFYETDRLQEFNNGKQKKFGPPPQTTSWEAHKEIAPAIPILGELAEKTEDLLFNFRRTRVHKDVDAELDISRLASRHISSNLHTYEQDRQLADKSDISKDYVQLGVQSLQNTDWLAKLHQNRMKFRKLQVNTQIYDTGEEKQSQEDNTHNIDNLNLEPGENESD</sequence>
<dbReference type="Proteomes" id="UP000044841">
    <property type="component" value="Unassembled WGS sequence"/>
</dbReference>
<evidence type="ECO:0000313" key="3">
    <source>
        <dbReference type="EMBL" id="CUA68570.1"/>
    </source>
</evidence>
<dbReference type="Pfam" id="PF20231">
    <property type="entry name" value="DUF6589"/>
    <property type="match status" value="1"/>
</dbReference>
<feature type="compositionally biased region" description="Basic and acidic residues" evidence="1">
    <location>
        <begin position="899"/>
        <end position="909"/>
    </location>
</feature>